<dbReference type="Pfam" id="PF03690">
    <property type="entry name" value="MYG1_exonuc"/>
    <property type="match status" value="1"/>
</dbReference>
<dbReference type="Proteomes" id="UP000243374">
    <property type="component" value="Unassembled WGS sequence"/>
</dbReference>
<organism evidence="2 3">
    <name type="scientific">Succinivibrio dextrinosolvens</name>
    <dbReference type="NCBI Taxonomy" id="83771"/>
    <lineage>
        <taxon>Bacteria</taxon>
        <taxon>Pseudomonadati</taxon>
        <taxon>Pseudomonadota</taxon>
        <taxon>Gammaproteobacteria</taxon>
        <taxon>Aeromonadales</taxon>
        <taxon>Succinivibrionaceae</taxon>
        <taxon>Succinivibrio</taxon>
    </lineage>
</organism>
<comment type="similarity">
    <text evidence="1">Belongs to the MYG1 family.</text>
</comment>
<dbReference type="PANTHER" id="PTHR11215">
    <property type="entry name" value="METAL DEPENDENT HYDROLASE - RELATED"/>
    <property type="match status" value="1"/>
</dbReference>
<sequence length="326" mass="36905">MIIATHDGTFHADETTACAILTYLFETSSIIRSRDPSELEKADIVIDVSNINDDKHFDHHSKDFKLCRSNGVKYATAGLMWNKFGHDYLKKVALQELEFRPSAKVIDNAFIRIDEDIMTMIDLNDNGQLTGYVDQIAEPTNDRERNIVNRLNELYQSTADIPFIVAMMNLPNKVGSEQDKSFNQTVKMLKTILLNASINALHTESGVAKVIEAYAGGEILIMHERLPWTNAVLNNPEIFKDCLIAVYPDRNQRWRVQSLPQSKAQRFKNRLSAPASWRGLNDSELDKATGLKNMTFIHKSGFTGGAQTFEDNLELAKLWLKLGEKN</sequence>
<keyword evidence="3" id="KW-1185">Reference proteome</keyword>
<dbReference type="OrthoDB" id="183622at2"/>
<evidence type="ECO:0000256" key="1">
    <source>
        <dbReference type="ARBA" id="ARBA00010105"/>
    </source>
</evidence>
<name>A0A662ZC18_9GAMM</name>
<dbReference type="RefSeq" id="WP_074840965.1">
    <property type="nucleotide sequence ID" value="NZ_CP047056.1"/>
</dbReference>
<dbReference type="EMBL" id="FOSF01000035">
    <property type="protein sequence ID" value="SFK19213.1"/>
    <property type="molecule type" value="Genomic_DNA"/>
</dbReference>
<dbReference type="InterPro" id="IPR003226">
    <property type="entry name" value="MYG1_exonuclease"/>
</dbReference>
<dbReference type="AlphaFoldDB" id="A0A662ZC18"/>
<proteinExistence type="inferred from homology"/>
<evidence type="ECO:0000313" key="3">
    <source>
        <dbReference type="Proteomes" id="UP000243374"/>
    </source>
</evidence>
<protein>
    <submittedName>
        <fullName evidence="2">Uncharacterized protein, UPF0160 family</fullName>
    </submittedName>
</protein>
<dbReference type="GO" id="GO:0005737">
    <property type="term" value="C:cytoplasm"/>
    <property type="evidence" value="ECO:0007669"/>
    <property type="project" value="TreeGrafter"/>
</dbReference>
<reference evidence="2 3" key="1">
    <citation type="submission" date="2016-10" db="EMBL/GenBank/DDBJ databases">
        <authorList>
            <person name="Varghese N."/>
            <person name="Submissions S."/>
        </authorList>
    </citation>
    <scope>NUCLEOTIDE SEQUENCE [LARGE SCALE GENOMIC DNA]</scope>
    <source>
        <strain evidence="2 3">22B</strain>
    </source>
</reference>
<dbReference type="PANTHER" id="PTHR11215:SF1">
    <property type="entry name" value="MYG1 EXONUCLEASE"/>
    <property type="match status" value="1"/>
</dbReference>
<gene>
    <name evidence="2" type="ORF">SAMN04487865_103516</name>
</gene>
<evidence type="ECO:0000313" key="2">
    <source>
        <dbReference type="EMBL" id="SFK19213.1"/>
    </source>
</evidence>
<accession>A0A662ZC18</accession>